<feature type="domain" description="Nudix hydrolase" evidence="2">
    <location>
        <begin position="86"/>
        <end position="229"/>
    </location>
</feature>
<name>A0A0L0SDR2_ALLM3</name>
<protein>
    <recommendedName>
        <fullName evidence="2">Nudix hydrolase domain-containing protein</fullName>
    </recommendedName>
</protein>
<proteinExistence type="predicted"/>
<dbReference type="InterPro" id="IPR015797">
    <property type="entry name" value="NUDIX_hydrolase-like_dom_sf"/>
</dbReference>
<dbReference type="GO" id="GO:0006753">
    <property type="term" value="P:nucleoside phosphate metabolic process"/>
    <property type="evidence" value="ECO:0007669"/>
    <property type="project" value="TreeGrafter"/>
</dbReference>
<dbReference type="GO" id="GO:0016787">
    <property type="term" value="F:hydrolase activity"/>
    <property type="evidence" value="ECO:0007669"/>
    <property type="project" value="UniProtKB-KW"/>
</dbReference>
<evidence type="ECO:0000256" key="1">
    <source>
        <dbReference type="ARBA" id="ARBA00022801"/>
    </source>
</evidence>
<reference evidence="4" key="2">
    <citation type="submission" date="2009-11" db="EMBL/GenBank/DDBJ databases">
        <title>The Genome Sequence of Allomyces macrogynus strain ATCC 38327.</title>
        <authorList>
            <consortium name="The Broad Institute Genome Sequencing Platform"/>
            <person name="Russ C."/>
            <person name="Cuomo C."/>
            <person name="Shea T."/>
            <person name="Young S.K."/>
            <person name="Zeng Q."/>
            <person name="Koehrsen M."/>
            <person name="Haas B."/>
            <person name="Borodovsky M."/>
            <person name="Guigo R."/>
            <person name="Alvarado L."/>
            <person name="Berlin A."/>
            <person name="Borenstein D."/>
            <person name="Chen Z."/>
            <person name="Engels R."/>
            <person name="Freedman E."/>
            <person name="Gellesch M."/>
            <person name="Goldberg J."/>
            <person name="Griggs A."/>
            <person name="Gujja S."/>
            <person name="Heiman D."/>
            <person name="Hepburn T."/>
            <person name="Howarth C."/>
            <person name="Jen D."/>
            <person name="Larson L."/>
            <person name="Lewis B."/>
            <person name="Mehta T."/>
            <person name="Park D."/>
            <person name="Pearson M."/>
            <person name="Roberts A."/>
            <person name="Saif S."/>
            <person name="Shenoy N."/>
            <person name="Sisk P."/>
            <person name="Stolte C."/>
            <person name="Sykes S."/>
            <person name="Walk T."/>
            <person name="White J."/>
            <person name="Yandava C."/>
            <person name="Burger G."/>
            <person name="Gray M.W."/>
            <person name="Holland P.W.H."/>
            <person name="King N."/>
            <person name="Lang F.B.F."/>
            <person name="Roger A.J."/>
            <person name="Ruiz-Trillo I."/>
            <person name="Lander E."/>
            <person name="Nusbaum C."/>
        </authorList>
    </citation>
    <scope>NUCLEOTIDE SEQUENCE [LARGE SCALE GENOMIC DNA]</scope>
    <source>
        <strain evidence="4">ATCC 38327</strain>
    </source>
</reference>
<accession>A0A0L0SDR2</accession>
<keyword evidence="4" id="KW-1185">Reference proteome</keyword>
<evidence type="ECO:0000259" key="2">
    <source>
        <dbReference type="PROSITE" id="PS51462"/>
    </source>
</evidence>
<organism evidence="3 4">
    <name type="scientific">Allomyces macrogynus (strain ATCC 38327)</name>
    <name type="common">Allomyces javanicus var. macrogynus</name>
    <dbReference type="NCBI Taxonomy" id="578462"/>
    <lineage>
        <taxon>Eukaryota</taxon>
        <taxon>Fungi</taxon>
        <taxon>Fungi incertae sedis</taxon>
        <taxon>Blastocladiomycota</taxon>
        <taxon>Blastocladiomycetes</taxon>
        <taxon>Blastocladiales</taxon>
        <taxon>Blastocladiaceae</taxon>
        <taxon>Allomyces</taxon>
    </lineage>
</organism>
<sequence>MADQAHHEQPHPALALPKHVQVDLTVPATPPTLEARTKHATQALRWLGLETITYSVPGEPDARVYEGVYRRQHGIPPHEQNAPEHGTLDATDILAVTKSASRPELANQLVAVLQYRPPVNAYTLELPSGCIDRGETSPENTAVRELKEETGFTGTNWNVDTMYAYEPSVMGACGLLVRCEVDLDAPENIHAAPQLEDDEFSLTTVLIPLDGLYRRLKEFADQHDNVILDSRLAAFAFGLQFAKMVQ</sequence>
<dbReference type="CDD" id="cd18888">
    <property type="entry name" value="NUDIX_ADPRase_Nudt5"/>
    <property type="match status" value="1"/>
</dbReference>
<dbReference type="AlphaFoldDB" id="A0A0L0SDR2"/>
<dbReference type="SUPFAM" id="SSF55811">
    <property type="entry name" value="Nudix"/>
    <property type="match status" value="1"/>
</dbReference>
<dbReference type="eggNOG" id="KOG3041">
    <property type="taxonomic scope" value="Eukaryota"/>
</dbReference>
<reference evidence="3 4" key="1">
    <citation type="submission" date="2009-11" db="EMBL/GenBank/DDBJ databases">
        <title>Annotation of Allomyces macrogynus ATCC 38327.</title>
        <authorList>
            <consortium name="The Broad Institute Genome Sequencing Platform"/>
            <person name="Russ C."/>
            <person name="Cuomo C."/>
            <person name="Burger G."/>
            <person name="Gray M.W."/>
            <person name="Holland P.W.H."/>
            <person name="King N."/>
            <person name="Lang F.B.F."/>
            <person name="Roger A.J."/>
            <person name="Ruiz-Trillo I."/>
            <person name="Young S.K."/>
            <person name="Zeng Q."/>
            <person name="Gargeya S."/>
            <person name="Fitzgerald M."/>
            <person name="Haas B."/>
            <person name="Abouelleil A."/>
            <person name="Alvarado L."/>
            <person name="Arachchi H.M."/>
            <person name="Berlin A."/>
            <person name="Chapman S.B."/>
            <person name="Gearin G."/>
            <person name="Goldberg J."/>
            <person name="Griggs A."/>
            <person name="Gujja S."/>
            <person name="Hansen M."/>
            <person name="Heiman D."/>
            <person name="Howarth C."/>
            <person name="Larimer J."/>
            <person name="Lui A."/>
            <person name="MacDonald P.J.P."/>
            <person name="McCowen C."/>
            <person name="Montmayeur A."/>
            <person name="Murphy C."/>
            <person name="Neiman D."/>
            <person name="Pearson M."/>
            <person name="Priest M."/>
            <person name="Roberts A."/>
            <person name="Saif S."/>
            <person name="Shea T."/>
            <person name="Sisk P."/>
            <person name="Stolte C."/>
            <person name="Sykes S."/>
            <person name="Wortman J."/>
            <person name="Nusbaum C."/>
            <person name="Birren B."/>
        </authorList>
    </citation>
    <scope>NUCLEOTIDE SEQUENCE [LARGE SCALE GENOMIC DNA]</scope>
    <source>
        <strain evidence="3 4">ATCC 38327</strain>
    </source>
</reference>
<dbReference type="VEuPathDB" id="FungiDB:AMAG_05906"/>
<dbReference type="InterPro" id="IPR000086">
    <property type="entry name" value="NUDIX_hydrolase_dom"/>
</dbReference>
<dbReference type="EMBL" id="GG745336">
    <property type="protein sequence ID" value="KNE60525.1"/>
    <property type="molecule type" value="Genomic_DNA"/>
</dbReference>
<dbReference type="PANTHER" id="PTHR11839:SF1">
    <property type="entry name" value="ADP-SUGAR PYROPHOSPHATASE"/>
    <property type="match status" value="1"/>
</dbReference>
<dbReference type="PROSITE" id="PS51462">
    <property type="entry name" value="NUDIX"/>
    <property type="match status" value="1"/>
</dbReference>
<evidence type="ECO:0000313" key="4">
    <source>
        <dbReference type="Proteomes" id="UP000054350"/>
    </source>
</evidence>
<dbReference type="Gene3D" id="3.90.79.10">
    <property type="entry name" value="Nucleoside Triphosphate Pyrophosphohydrolase"/>
    <property type="match status" value="1"/>
</dbReference>
<dbReference type="Pfam" id="PF00293">
    <property type="entry name" value="NUDIX"/>
    <property type="match status" value="1"/>
</dbReference>
<keyword evidence="1" id="KW-0378">Hydrolase</keyword>
<dbReference type="Proteomes" id="UP000054350">
    <property type="component" value="Unassembled WGS sequence"/>
</dbReference>
<dbReference type="OrthoDB" id="10249920at2759"/>
<dbReference type="PANTHER" id="PTHR11839">
    <property type="entry name" value="UDP/ADP-SUGAR PYROPHOSPHATASE"/>
    <property type="match status" value="1"/>
</dbReference>
<dbReference type="STRING" id="578462.A0A0L0SDR2"/>
<gene>
    <name evidence="3" type="ORF">AMAG_05906</name>
</gene>
<dbReference type="GO" id="GO:0019693">
    <property type="term" value="P:ribose phosphate metabolic process"/>
    <property type="evidence" value="ECO:0007669"/>
    <property type="project" value="TreeGrafter"/>
</dbReference>
<evidence type="ECO:0000313" key="3">
    <source>
        <dbReference type="EMBL" id="KNE60525.1"/>
    </source>
</evidence>